<organism evidence="1 2">
    <name type="scientific">Pseudomonas gregormendelii</name>
    <dbReference type="NCBI Taxonomy" id="1628277"/>
    <lineage>
        <taxon>Bacteria</taxon>
        <taxon>Pseudomonadati</taxon>
        <taxon>Pseudomonadota</taxon>
        <taxon>Gammaproteobacteria</taxon>
        <taxon>Pseudomonadales</taxon>
        <taxon>Pseudomonadaceae</taxon>
        <taxon>Pseudomonas</taxon>
    </lineage>
</organism>
<keyword evidence="2" id="KW-1185">Reference proteome</keyword>
<dbReference type="EMBL" id="JADEVO010000008">
    <property type="protein sequence ID" value="MBN3965213.1"/>
    <property type="molecule type" value="Genomic_DNA"/>
</dbReference>
<protein>
    <submittedName>
        <fullName evidence="1">Type III secretion system inner rod subunit SctI</fullName>
    </submittedName>
</protein>
<dbReference type="InterPro" id="IPR047754">
    <property type="entry name" value="T3SS_SctI-like"/>
</dbReference>
<sequence length="102" mass="10955">MSNYAIAPTGLSSLQIAELSTPAPNAVVSLESRLIQGFATSAVGTEQDYAKINGMLDRPDITNPEVLSQLQIMMAQYNIDVSLLNVLVRKTVSTAETLLRSS</sequence>
<dbReference type="NCBIfam" id="NF038054">
    <property type="entry name" value="T3SS_SctI"/>
    <property type="match status" value="1"/>
</dbReference>
<dbReference type="Proteomes" id="UP000772591">
    <property type="component" value="Unassembled WGS sequence"/>
</dbReference>
<evidence type="ECO:0000313" key="2">
    <source>
        <dbReference type="Proteomes" id="UP000772591"/>
    </source>
</evidence>
<comment type="caution">
    <text evidence="1">The sequence shown here is derived from an EMBL/GenBank/DDBJ whole genome shotgun (WGS) entry which is preliminary data.</text>
</comment>
<gene>
    <name evidence="1" type="primary">sctI</name>
    <name evidence="1" type="ORF">IMW75_07960</name>
</gene>
<evidence type="ECO:0000313" key="1">
    <source>
        <dbReference type="EMBL" id="MBN3965213.1"/>
    </source>
</evidence>
<proteinExistence type="predicted"/>
<name>A0ABS3ADG7_9PSED</name>
<reference evidence="1 2" key="1">
    <citation type="journal article" date="2021" name="Int. J. Syst. Evol. Microbiol.">
        <title>Pseudomonas piscium sp. nov., Pseudomonas pisciculturae sp. nov., Pseudomonas mucoides sp. nov. and Pseudomonas neuropathica sp. nov. isolated from rainbow trout.</title>
        <authorList>
            <person name="Duman M."/>
            <person name="Mulet M."/>
            <person name="Altun S."/>
            <person name="Saticioglu I.B."/>
            <person name="Gomila M."/>
            <person name="Lalucat J."/>
            <person name="Garcia-Valdes E."/>
        </authorList>
    </citation>
    <scope>NUCLEOTIDE SEQUENCE [LARGE SCALE GENOMIC DNA]</scope>
    <source>
        <strain evidence="1 2">LMG 28632</strain>
    </source>
</reference>
<accession>A0ABS3ADG7</accession>
<dbReference type="RefSeq" id="WP_205892287.1">
    <property type="nucleotide sequence ID" value="NZ_JADEVO010000008.1"/>
</dbReference>